<keyword evidence="1" id="KW-0812">Transmembrane</keyword>
<gene>
    <name evidence="2" type="ORF">OO014_13545</name>
</gene>
<accession>A0ABT5GJ51</accession>
<keyword evidence="3" id="KW-1185">Reference proteome</keyword>
<reference evidence="2 3" key="1">
    <citation type="submission" date="2022-11" db="EMBL/GenBank/DDBJ databases">
        <title>Anaerobic phenanthrene biodegradation by a DNRA strain PheN6.</title>
        <authorList>
            <person name="Zhang Z."/>
        </authorList>
    </citation>
    <scope>NUCLEOTIDE SEQUENCE [LARGE SCALE GENOMIC DNA]</scope>
    <source>
        <strain evidence="2 3">PheN6</strain>
    </source>
</reference>
<protein>
    <recommendedName>
        <fullName evidence="4">Transmembrane protein</fullName>
    </recommendedName>
</protein>
<organism evidence="2 3">
    <name type="scientific">Intrasporangium calvum</name>
    <dbReference type="NCBI Taxonomy" id="53358"/>
    <lineage>
        <taxon>Bacteria</taxon>
        <taxon>Bacillati</taxon>
        <taxon>Actinomycetota</taxon>
        <taxon>Actinomycetes</taxon>
        <taxon>Micrococcales</taxon>
        <taxon>Intrasporangiaceae</taxon>
        <taxon>Intrasporangium</taxon>
    </lineage>
</organism>
<proteinExistence type="predicted"/>
<name>A0ABT5GJ51_9MICO</name>
<keyword evidence="1" id="KW-1133">Transmembrane helix</keyword>
<dbReference type="RefSeq" id="WP_272462853.1">
    <property type="nucleotide sequence ID" value="NZ_JAPFQL010000060.1"/>
</dbReference>
<evidence type="ECO:0000313" key="2">
    <source>
        <dbReference type="EMBL" id="MDC5698279.1"/>
    </source>
</evidence>
<sequence length="229" mass="25915">MTGQRRRGFIKDNALSLAFLLLLLLSLVGQAFSGVAEYNDQARTAGLQEISIWRYVTSARFAVDTAENWQSEYLQFAVFIFLTIWLVQRGSSESKKPGEEGRETDKKQLLGRSVREDSPPWARAGGWRTTVYSHSLLITMTTIFLLSWTAQALAGRVAHNEERMRDLLEPLTLAQYIGAPDYWSRTFQNWQSEMLAIASMAIFSIYLRERGSPESKPVGMPHEETSADA</sequence>
<feature type="transmembrane region" description="Helical" evidence="1">
    <location>
        <begin position="131"/>
        <end position="154"/>
    </location>
</feature>
<evidence type="ECO:0008006" key="4">
    <source>
        <dbReference type="Google" id="ProtNLM"/>
    </source>
</evidence>
<dbReference type="EMBL" id="JAPFQL010000060">
    <property type="protein sequence ID" value="MDC5698279.1"/>
    <property type="molecule type" value="Genomic_DNA"/>
</dbReference>
<evidence type="ECO:0000313" key="3">
    <source>
        <dbReference type="Proteomes" id="UP001150259"/>
    </source>
</evidence>
<keyword evidence="1" id="KW-0472">Membrane</keyword>
<dbReference type="InterPro" id="IPR046657">
    <property type="entry name" value="DUF6766"/>
</dbReference>
<dbReference type="Proteomes" id="UP001150259">
    <property type="component" value="Unassembled WGS sequence"/>
</dbReference>
<dbReference type="Pfam" id="PF20554">
    <property type="entry name" value="DUF6766"/>
    <property type="match status" value="1"/>
</dbReference>
<evidence type="ECO:0000256" key="1">
    <source>
        <dbReference type="SAM" id="Phobius"/>
    </source>
</evidence>
<comment type="caution">
    <text evidence="2">The sequence shown here is derived from an EMBL/GenBank/DDBJ whole genome shotgun (WGS) entry which is preliminary data.</text>
</comment>